<dbReference type="GO" id="GO:0005524">
    <property type="term" value="F:ATP binding"/>
    <property type="evidence" value="ECO:0007669"/>
    <property type="project" value="UniProtKB-KW"/>
</dbReference>
<dbReference type="GO" id="GO:0008443">
    <property type="term" value="F:phosphofructokinase activity"/>
    <property type="evidence" value="ECO:0007669"/>
    <property type="project" value="TreeGrafter"/>
</dbReference>
<organism evidence="7">
    <name type="scientific">freshwater metagenome</name>
    <dbReference type="NCBI Taxonomy" id="449393"/>
    <lineage>
        <taxon>unclassified sequences</taxon>
        <taxon>metagenomes</taxon>
        <taxon>ecological metagenomes</taxon>
    </lineage>
</organism>
<gene>
    <name evidence="7" type="ORF">UFOPK3770_00657</name>
</gene>
<dbReference type="Pfam" id="PF00294">
    <property type="entry name" value="PfkB"/>
    <property type="match status" value="1"/>
</dbReference>
<dbReference type="SUPFAM" id="SSF53613">
    <property type="entry name" value="Ribokinase-like"/>
    <property type="match status" value="1"/>
</dbReference>
<evidence type="ECO:0000259" key="6">
    <source>
        <dbReference type="Pfam" id="PF00294"/>
    </source>
</evidence>
<protein>
    <submittedName>
        <fullName evidence="7">Unannotated protein</fullName>
    </submittedName>
</protein>
<evidence type="ECO:0000256" key="2">
    <source>
        <dbReference type="ARBA" id="ARBA00022679"/>
    </source>
</evidence>
<name>A0A6J5ZC97_9ZZZZ</name>
<dbReference type="NCBIfam" id="TIGR03168">
    <property type="entry name" value="1-PFK"/>
    <property type="match status" value="1"/>
</dbReference>
<dbReference type="CDD" id="cd01164">
    <property type="entry name" value="FruK_PfkB_like"/>
    <property type="match status" value="1"/>
</dbReference>
<evidence type="ECO:0000256" key="4">
    <source>
        <dbReference type="ARBA" id="ARBA00022777"/>
    </source>
</evidence>
<feature type="domain" description="Carbohydrate kinase PfkB" evidence="6">
    <location>
        <begin position="12"/>
        <end position="287"/>
    </location>
</feature>
<dbReference type="EMBL" id="CAESAJ010000057">
    <property type="protein sequence ID" value="CAB4337163.1"/>
    <property type="molecule type" value="Genomic_DNA"/>
</dbReference>
<dbReference type="PANTHER" id="PTHR46566:SF2">
    <property type="entry name" value="ATP-DEPENDENT 6-PHOSPHOFRUCTOKINASE ISOZYME 2"/>
    <property type="match status" value="1"/>
</dbReference>
<dbReference type="InterPro" id="IPR011611">
    <property type="entry name" value="PfkB_dom"/>
</dbReference>
<evidence type="ECO:0000256" key="1">
    <source>
        <dbReference type="ARBA" id="ARBA00010688"/>
    </source>
</evidence>
<dbReference type="InterPro" id="IPR017583">
    <property type="entry name" value="Tagatose/fructose_Pkinase"/>
</dbReference>
<sequence length="314" mass="32857">MIVTVTLNPSIDRQLVLDDLLVGSVNRAELDQIHPGGKGVNVSRALSSYGVPTFAVLVGASLGGRWFDEKLSDLGIDHEVVMTSGVTRSNLTIVEKNGTVTKINESGFAINEEILNEVKSAIASIDVTGNWVVLAGRLNRGAATDTYLHLAQHARNLGARVAVDASDKELLDAIWTDGPDLIKPNQHELASIVDRNLYSLPEIVEAAREVIDRGVRAVLCSLGADGALYVTANTAVHAEPKTVVSGVPVGAGDILLATFLAGGANNEALSNAVAWSAASVALPGTAIPTPEQAALIDVVLHDDVDAARTLVEVS</sequence>
<reference evidence="7" key="1">
    <citation type="submission" date="2020-05" db="EMBL/GenBank/DDBJ databases">
        <authorList>
            <person name="Chiriac C."/>
            <person name="Salcher M."/>
            <person name="Ghai R."/>
            <person name="Kavagutti S V."/>
        </authorList>
    </citation>
    <scope>NUCLEOTIDE SEQUENCE</scope>
</reference>
<proteinExistence type="inferred from homology"/>
<keyword evidence="4" id="KW-0418">Kinase</keyword>
<evidence type="ECO:0000256" key="5">
    <source>
        <dbReference type="ARBA" id="ARBA00022840"/>
    </source>
</evidence>
<keyword evidence="2" id="KW-0808">Transferase</keyword>
<dbReference type="InterPro" id="IPR029056">
    <property type="entry name" value="Ribokinase-like"/>
</dbReference>
<keyword evidence="3" id="KW-0547">Nucleotide-binding</keyword>
<evidence type="ECO:0000256" key="3">
    <source>
        <dbReference type="ARBA" id="ARBA00022741"/>
    </source>
</evidence>
<dbReference type="PIRSF" id="PIRSF000535">
    <property type="entry name" value="1PFK/6PFK/LacC"/>
    <property type="match status" value="1"/>
</dbReference>
<keyword evidence="5" id="KW-0067">ATP-binding</keyword>
<accession>A0A6J5ZC97</accession>
<dbReference type="AlphaFoldDB" id="A0A6J5ZC97"/>
<dbReference type="GO" id="GO:0005829">
    <property type="term" value="C:cytosol"/>
    <property type="evidence" value="ECO:0007669"/>
    <property type="project" value="TreeGrafter"/>
</dbReference>
<evidence type="ECO:0000313" key="7">
    <source>
        <dbReference type="EMBL" id="CAB4337163.1"/>
    </source>
</evidence>
<dbReference type="PANTHER" id="PTHR46566">
    <property type="entry name" value="1-PHOSPHOFRUCTOKINASE-RELATED"/>
    <property type="match status" value="1"/>
</dbReference>
<comment type="similarity">
    <text evidence="1">Belongs to the carbohydrate kinase PfkB family.</text>
</comment>
<dbReference type="Gene3D" id="3.40.1190.20">
    <property type="match status" value="1"/>
</dbReference>